<sequence length="135" mass="15535">MAEAWGELRNSTLSHAWKKLLNDEFYFDFEEFQASDYRSLLHIAGETTVSEQDVHYWIDENEEIEGHGLLSKEQIVASVTGVVSDEDSDKEKAAPPVRMSVTNDMQMRYICLQQKVMTPVFRHITTSSAFYVPKL</sequence>
<name>A0AAE1KY94_PETCI</name>
<dbReference type="Proteomes" id="UP001286313">
    <property type="component" value="Unassembled WGS sequence"/>
</dbReference>
<proteinExistence type="predicted"/>
<reference evidence="1" key="1">
    <citation type="submission" date="2023-10" db="EMBL/GenBank/DDBJ databases">
        <title>Genome assemblies of two species of porcelain crab, Petrolisthes cinctipes and Petrolisthes manimaculis (Anomura: Porcellanidae).</title>
        <authorList>
            <person name="Angst P."/>
        </authorList>
    </citation>
    <scope>NUCLEOTIDE SEQUENCE</scope>
    <source>
        <strain evidence="1">PB745_01</strain>
        <tissue evidence="1">Gill</tissue>
    </source>
</reference>
<organism evidence="1 2">
    <name type="scientific">Petrolisthes cinctipes</name>
    <name type="common">Flat porcelain crab</name>
    <dbReference type="NCBI Taxonomy" id="88211"/>
    <lineage>
        <taxon>Eukaryota</taxon>
        <taxon>Metazoa</taxon>
        <taxon>Ecdysozoa</taxon>
        <taxon>Arthropoda</taxon>
        <taxon>Crustacea</taxon>
        <taxon>Multicrustacea</taxon>
        <taxon>Malacostraca</taxon>
        <taxon>Eumalacostraca</taxon>
        <taxon>Eucarida</taxon>
        <taxon>Decapoda</taxon>
        <taxon>Pleocyemata</taxon>
        <taxon>Anomura</taxon>
        <taxon>Galatheoidea</taxon>
        <taxon>Porcellanidae</taxon>
        <taxon>Petrolisthes</taxon>
    </lineage>
</organism>
<dbReference type="EMBL" id="JAWQEG010000461">
    <property type="protein sequence ID" value="KAK3889821.1"/>
    <property type="molecule type" value="Genomic_DNA"/>
</dbReference>
<accession>A0AAE1KY94</accession>
<comment type="caution">
    <text evidence="1">The sequence shown here is derived from an EMBL/GenBank/DDBJ whole genome shotgun (WGS) entry which is preliminary data.</text>
</comment>
<evidence type="ECO:0000313" key="1">
    <source>
        <dbReference type="EMBL" id="KAK3889821.1"/>
    </source>
</evidence>
<gene>
    <name evidence="1" type="ORF">Pcinc_006189</name>
</gene>
<keyword evidence="2" id="KW-1185">Reference proteome</keyword>
<protein>
    <submittedName>
        <fullName evidence="1">Uncharacterized protein</fullName>
    </submittedName>
</protein>
<evidence type="ECO:0000313" key="2">
    <source>
        <dbReference type="Proteomes" id="UP001286313"/>
    </source>
</evidence>
<dbReference type="AlphaFoldDB" id="A0AAE1KY94"/>